<keyword evidence="1" id="KW-0175">Coiled coil</keyword>
<feature type="region of interest" description="Disordered" evidence="2">
    <location>
        <begin position="779"/>
        <end position="823"/>
    </location>
</feature>
<evidence type="ECO:0008006" key="5">
    <source>
        <dbReference type="Google" id="ProtNLM"/>
    </source>
</evidence>
<evidence type="ECO:0000256" key="1">
    <source>
        <dbReference type="SAM" id="Coils"/>
    </source>
</evidence>
<feature type="compositionally biased region" description="Basic residues" evidence="2">
    <location>
        <begin position="794"/>
        <end position="807"/>
    </location>
</feature>
<feature type="non-terminal residue" evidence="3">
    <location>
        <position position="1"/>
    </location>
</feature>
<feature type="compositionally biased region" description="Polar residues" evidence="2">
    <location>
        <begin position="39"/>
        <end position="54"/>
    </location>
</feature>
<comment type="caution">
    <text evidence="3">The sequence shown here is derived from an EMBL/GenBank/DDBJ whole genome shotgun (WGS) entry which is preliminary data.</text>
</comment>
<feature type="region of interest" description="Disordered" evidence="2">
    <location>
        <begin position="1341"/>
        <end position="1373"/>
    </location>
</feature>
<gene>
    <name evidence="3" type="ORF">TeGR_g2573</name>
</gene>
<feature type="compositionally biased region" description="Basic and acidic residues" evidence="2">
    <location>
        <begin position="1359"/>
        <end position="1373"/>
    </location>
</feature>
<feature type="compositionally biased region" description="Low complexity" evidence="2">
    <location>
        <begin position="17"/>
        <end position="36"/>
    </location>
</feature>
<feature type="region of interest" description="Disordered" evidence="2">
    <location>
        <begin position="1"/>
        <end position="111"/>
    </location>
</feature>
<organism evidence="3 4">
    <name type="scientific">Tetraparma gracilis</name>
    <dbReference type="NCBI Taxonomy" id="2962635"/>
    <lineage>
        <taxon>Eukaryota</taxon>
        <taxon>Sar</taxon>
        <taxon>Stramenopiles</taxon>
        <taxon>Ochrophyta</taxon>
        <taxon>Bolidophyceae</taxon>
        <taxon>Parmales</taxon>
        <taxon>Triparmaceae</taxon>
        <taxon>Tetraparma</taxon>
    </lineage>
</organism>
<feature type="region of interest" description="Disordered" evidence="2">
    <location>
        <begin position="636"/>
        <end position="657"/>
    </location>
</feature>
<name>A0ABQ6M9P8_9STRA</name>
<accession>A0ABQ6M9P8</accession>
<evidence type="ECO:0000256" key="2">
    <source>
        <dbReference type="SAM" id="MobiDB-lite"/>
    </source>
</evidence>
<evidence type="ECO:0000313" key="4">
    <source>
        <dbReference type="Proteomes" id="UP001165060"/>
    </source>
</evidence>
<feature type="compositionally biased region" description="Polar residues" evidence="2">
    <location>
        <begin position="100"/>
        <end position="111"/>
    </location>
</feature>
<reference evidence="3 4" key="1">
    <citation type="journal article" date="2023" name="Commun. Biol.">
        <title>Genome analysis of Parmales, the sister group of diatoms, reveals the evolutionary specialization of diatoms from phago-mixotrophs to photoautotrophs.</title>
        <authorList>
            <person name="Ban H."/>
            <person name="Sato S."/>
            <person name="Yoshikawa S."/>
            <person name="Yamada K."/>
            <person name="Nakamura Y."/>
            <person name="Ichinomiya M."/>
            <person name="Sato N."/>
            <person name="Blanc-Mathieu R."/>
            <person name="Endo H."/>
            <person name="Kuwata A."/>
            <person name="Ogata H."/>
        </authorList>
    </citation>
    <scope>NUCLEOTIDE SEQUENCE [LARGE SCALE GENOMIC DNA]</scope>
</reference>
<proteinExistence type="predicted"/>
<dbReference type="EMBL" id="BRYB01001283">
    <property type="protein sequence ID" value="GMI22266.1"/>
    <property type="molecule type" value="Genomic_DNA"/>
</dbReference>
<evidence type="ECO:0000313" key="3">
    <source>
        <dbReference type="EMBL" id="GMI22266.1"/>
    </source>
</evidence>
<keyword evidence="4" id="KW-1185">Reference proteome</keyword>
<protein>
    <recommendedName>
        <fullName evidence="5">Transcription initiation factor TFIID subunit 1 histone acetyltransferase domain-containing protein</fullName>
    </recommendedName>
</protein>
<sequence>TSRLPSNTVTLQALPGSDSSNAASSSRTAAPSAFAATRMMSSTSAQTLRSTSAGRRTESVGATSMLRDSSAFARTQPPPGIHADSGQSGIMSGTGGVNPQGFTTDPSMMKTSYSSSSAAAAAASSAAAAAASSTRRFDGTNTVLEMGRFRPHPKASGRNDNGRGAVTTASRFKTLQADRAARPHTVGASSPARGAPVRGAVKIALNRMNTTLREVPIQQPSQDSSSRKVKIHESLNQHVYNKKTTDGMMSSDFSKDYYKIKKDKQAWQKAPTPSMAHAEQEIEAANAVSWSADDIRVKWRGEIEREEAWKVVRASQIAAKEMQTAEHGVGWVVPTVKMDRHPMHELYWKYMKKENMLAKKRAEMRAKNRRFALDVHTVWLTNLSHLLEHKDLSKTTPPPERAHGLTGARDVENILKARSQIQSVSHKCATTARTMDGFEFNESTRTWEADFATAPTPPPEMPERPQALPTLTPLIENEEVLLKGAANPVLVSVHRMVTKRREYFETAAVLINGRWEIPKSGGPEHLQPGLSVNKSDDIVKLSPKKFEAKHGEETGFFSEGFVPPPPDDPNARAGETLESMETLDSWCATRGKGFEDVPDSVSWRISIFDKNNGRYKSVVLSEAAVLTRHTQHASKKALKYDVTRSTKPPPPPVITHRQGTRLHCKHKVFPALVTVSVTPGDGQDKSLYVEITATVKVAKKKKDDLNVMGMDRSVSNNEEDARSIITLKKRMNTIEARERLNMSSFAPARDLDYWRSASRTYDVWRPMVEQLILLPEAVEEEEAEEKSGGSEKSPKRKKKSKKGKKSARGGPPPIVPGELSFPPSDHDKIFKTIGVAFDMMPLISLESGASAEVPDPAFQTEKPRFPTEVPGAFQETDSIRVDGVQESEHEDAGGGAPWSNDKYVDWEFAADASEDSLSVMLTGNDKYKELVPGVTQAGMLEPFDFPKMGYNNFPVEQDYKFDKKRTQAALVLVRDPNTSSTNSIQATHIMSLETPVFAPVFLYWELSETPMPLAPHETIDFVVPMNMNFPTSLYEAGLDSNLNTRCAPVCYILTGSEVPVDYGGEGAQHPDEKYDKEEVVVGHNDLGFEIKEVKNVLKPRNMNRRRMTDMDDHGYRQNLVVTGEIIRPVTRINPAIFGITAKGASANKIGVGGRTIWHSEQRCVEQLCRMRTPFDFLGIIRAKSGSGFCDPRAYSMLLKGYSLSEMVGVGEKTYNRMYERINARHANKTKAQGLEARIAQAEENLKKNRTQLEREIRMTSQKAVSVKAKFGDLGGKQPEAMSRDAWLARYELSTLEDVRAGWEKRKLEGGAVFYYKNLAGVDGGEIECSWDMPDEYENWEASSIKPGMMVGDKEDDPEDGLRDGETQEDVDRK</sequence>
<feature type="coiled-coil region" evidence="1">
    <location>
        <begin position="1224"/>
        <end position="1262"/>
    </location>
</feature>
<dbReference type="Proteomes" id="UP001165060">
    <property type="component" value="Unassembled WGS sequence"/>
</dbReference>
<feature type="compositionally biased region" description="Polar residues" evidence="2">
    <location>
        <begin position="1"/>
        <end position="11"/>
    </location>
</feature>
<feature type="region of interest" description="Disordered" evidence="2">
    <location>
        <begin position="142"/>
        <end position="194"/>
    </location>
</feature>